<dbReference type="SUPFAM" id="SSF56112">
    <property type="entry name" value="Protein kinase-like (PK-like)"/>
    <property type="match status" value="1"/>
</dbReference>
<dbReference type="RefSeq" id="WP_067279490.1">
    <property type="nucleotide sequence ID" value="NZ_LOHS01000088.1"/>
</dbReference>
<dbReference type="Proteomes" id="UP000077381">
    <property type="component" value="Unassembled WGS sequence"/>
</dbReference>
<keyword evidence="4" id="KW-1185">Reference proteome</keyword>
<organism evidence="3 4">
    <name type="scientific">Streptomyces jeddahensis</name>
    <dbReference type="NCBI Taxonomy" id="1716141"/>
    <lineage>
        <taxon>Bacteria</taxon>
        <taxon>Bacillati</taxon>
        <taxon>Actinomycetota</taxon>
        <taxon>Actinomycetes</taxon>
        <taxon>Kitasatosporales</taxon>
        <taxon>Streptomycetaceae</taxon>
        <taxon>Streptomyces</taxon>
    </lineage>
</organism>
<evidence type="ECO:0000313" key="4">
    <source>
        <dbReference type="Proteomes" id="UP000077381"/>
    </source>
</evidence>
<dbReference type="Pfam" id="PF13224">
    <property type="entry name" value="DUF4032"/>
    <property type="match status" value="1"/>
</dbReference>
<evidence type="ECO:0000256" key="1">
    <source>
        <dbReference type="SAM" id="MobiDB-lite"/>
    </source>
</evidence>
<dbReference type="GO" id="GO:0016301">
    <property type="term" value="F:kinase activity"/>
    <property type="evidence" value="ECO:0007669"/>
    <property type="project" value="UniProtKB-KW"/>
</dbReference>
<dbReference type="InterPro" id="IPR025111">
    <property type="entry name" value="DUF4032"/>
</dbReference>
<evidence type="ECO:0000313" key="3">
    <source>
        <dbReference type="EMBL" id="OAH12591.1"/>
    </source>
</evidence>
<name>A0A177HNK9_9ACTN</name>
<protein>
    <submittedName>
        <fullName evidence="3">Lipopolysaccharide kinase (Kdo/WaaP) family protein</fullName>
    </submittedName>
</protein>
<dbReference type="InterPro" id="IPR011009">
    <property type="entry name" value="Kinase-like_dom_sf"/>
</dbReference>
<reference evidence="3 4" key="1">
    <citation type="submission" date="2015-12" db="EMBL/GenBank/DDBJ databases">
        <title>Genome sequence of Streptomyces sp. G25.</title>
        <authorList>
            <person name="Poehlein A."/>
            <person name="Roettig A."/>
            <person name="Hiessl S."/>
            <person name="Hauschild P."/>
            <person name="Schauer J."/>
            <person name="Madkour M.H."/>
            <person name="Al-Ansari A.M."/>
            <person name="Almakishah N.H."/>
            <person name="Steinbuechel A."/>
            <person name="Daniel R."/>
        </authorList>
    </citation>
    <scope>NUCLEOTIDE SEQUENCE [LARGE SCALE GENOMIC DNA]</scope>
    <source>
        <strain evidence="4">G25(2015)</strain>
    </source>
</reference>
<evidence type="ECO:0000259" key="2">
    <source>
        <dbReference type="Pfam" id="PF13224"/>
    </source>
</evidence>
<dbReference type="Pfam" id="PF06293">
    <property type="entry name" value="Kdo"/>
    <property type="match status" value="1"/>
</dbReference>
<dbReference type="PATRIC" id="fig|1716141.3.peg.4141"/>
<feature type="region of interest" description="Disordered" evidence="1">
    <location>
        <begin position="404"/>
        <end position="424"/>
    </location>
</feature>
<sequence>MALQISATNPEHPALLLELPWHVPLEEWPEEYLVPLPRGISRHVVRYARAGAEVVAVKELAERPAVREYELLRTLDRLGIPAVDPLAVVTGRTDQDGAPLEPVLITRHLGGSMPYRSMFETTMRPTTVHRLMDALAVLLVRLHLAGFAWGDCSLSNTLFRRDAGAYAAYLVDAETGDLHPSLSRGQREYDIDLARVNISGEMLDLEAAGNLHPSVDPIAFGHEICDRYNALWDELTRTSVYPAGKHHYMERRIRRLNDLGFDVAEMQIEHSSNGDTVTFVPKVVDAGHHQRQLLRLTGMDAEENQARRLLNDLESWMATQDDYAPGDPLGARPEVLAHRWVRDVFRPTVRAVPKELRGSMDPAELYHELLEHRWYLSERAQHDIGLDAAVEDYVTNVLSRQVGTVPHASDEDEDEAPDGAATPV</sequence>
<dbReference type="AlphaFoldDB" id="A0A177HNK9"/>
<dbReference type="EMBL" id="LOHS01000088">
    <property type="protein sequence ID" value="OAH12591.1"/>
    <property type="molecule type" value="Genomic_DNA"/>
</dbReference>
<keyword evidence="3" id="KW-0808">Transferase</keyword>
<feature type="domain" description="DUF4032" evidence="2">
    <location>
        <begin position="231"/>
        <end position="398"/>
    </location>
</feature>
<gene>
    <name evidence="3" type="ORF">STSP_39370</name>
</gene>
<comment type="caution">
    <text evidence="3">The sequence shown here is derived from an EMBL/GenBank/DDBJ whole genome shotgun (WGS) entry which is preliminary data.</text>
</comment>
<keyword evidence="3" id="KW-0418">Kinase</keyword>
<dbReference type="STRING" id="1716141.STSP_39370"/>
<proteinExistence type="predicted"/>
<accession>A0A177HNK9</accession>